<comment type="caution">
    <text evidence="1">The sequence shown here is derived from an EMBL/GenBank/DDBJ whole genome shotgun (WGS) entry which is preliminary data.</text>
</comment>
<dbReference type="AlphaFoldDB" id="A0AA43H063"/>
<proteinExistence type="predicted"/>
<dbReference type="EMBL" id="JANQDL010000089">
    <property type="protein sequence ID" value="MDH6064658.1"/>
    <property type="molecule type" value="Genomic_DNA"/>
</dbReference>
<reference evidence="1 2" key="1">
    <citation type="journal article" date="2023" name="J. Phycol.">
        <title>Chrysosporum ovalisporum is synonymous with the true-branching cyanobacterium Umezakia natans (Nostocales/Aphanizomenonaceae).</title>
        <authorList>
            <person name="McGregor G.B."/>
            <person name="Sendall B.C."/>
            <person name="Niiyama Y."/>
            <person name="Tuji A."/>
            <person name="Willis A."/>
        </authorList>
    </citation>
    <scope>NUCLEOTIDE SEQUENCE [LARGE SCALE GENOMIC DNA]</scope>
    <source>
        <strain evidence="1 2">FSS-62</strain>
    </source>
</reference>
<name>A0AA43H063_9CYAN</name>
<evidence type="ECO:0000313" key="1">
    <source>
        <dbReference type="EMBL" id="MDH6064658.1"/>
    </source>
</evidence>
<evidence type="ECO:0008006" key="3">
    <source>
        <dbReference type="Google" id="ProtNLM"/>
    </source>
</evidence>
<dbReference type="RefSeq" id="WP_280700818.1">
    <property type="nucleotide sequence ID" value="NZ_JANQDL010000089.1"/>
</dbReference>
<dbReference type="InterPro" id="IPR029063">
    <property type="entry name" value="SAM-dependent_MTases_sf"/>
</dbReference>
<accession>A0AA43H063</accession>
<gene>
    <name evidence="1" type="ORF">NWP23_12965</name>
</gene>
<organism evidence="1 2">
    <name type="scientific">Umezakia ovalisporum FSS-62</name>
    <dbReference type="NCBI Taxonomy" id="2971776"/>
    <lineage>
        <taxon>Bacteria</taxon>
        <taxon>Bacillati</taxon>
        <taxon>Cyanobacteriota</taxon>
        <taxon>Cyanophyceae</taxon>
        <taxon>Nostocales</taxon>
        <taxon>Nodulariaceae</taxon>
        <taxon>Umezakia</taxon>
    </lineage>
</organism>
<sequence>MSNQQEYYYPNTETGHHHKYLINPLLKMISSASHPLKNQPKPRLLDIGCGNGSFRNVECRYKTLHSYI</sequence>
<protein>
    <recommendedName>
        <fullName evidence="3">Methyltransferase</fullName>
    </recommendedName>
</protein>
<dbReference type="Proteomes" id="UP001159370">
    <property type="component" value="Unassembled WGS sequence"/>
</dbReference>
<dbReference type="SUPFAM" id="SSF53335">
    <property type="entry name" value="S-adenosyl-L-methionine-dependent methyltransferases"/>
    <property type="match status" value="1"/>
</dbReference>
<evidence type="ECO:0000313" key="2">
    <source>
        <dbReference type="Proteomes" id="UP001159370"/>
    </source>
</evidence>